<sequence>MAQEFPTQARVVIIGGGIIGCSVAYHLTKLGWTDVVLLEQGQLSGG</sequence>
<dbReference type="PANTHER" id="PTHR13847:SF193">
    <property type="entry name" value="PYRUVATE DEHYDROGENASE PHOSPHATASE REGULATORY SUBUNIT, MITOCHONDRIAL"/>
    <property type="match status" value="1"/>
</dbReference>
<dbReference type="Pfam" id="PF01266">
    <property type="entry name" value="DAO"/>
    <property type="match status" value="1"/>
</dbReference>
<dbReference type="RefSeq" id="WP_003532370.1">
    <property type="nucleotide sequence ID" value="NZ_AGVV01000054.1"/>
</dbReference>
<dbReference type="SUPFAM" id="SSF51905">
    <property type="entry name" value="FAD/NAD(P)-binding domain"/>
    <property type="match status" value="1"/>
</dbReference>
<dbReference type="EMBL" id="AGVV01000054">
    <property type="protein sequence ID" value="EHK75627.1"/>
    <property type="molecule type" value="Genomic_DNA"/>
</dbReference>
<dbReference type="GO" id="GO:0005737">
    <property type="term" value="C:cytoplasm"/>
    <property type="evidence" value="ECO:0007669"/>
    <property type="project" value="TreeGrafter"/>
</dbReference>
<dbReference type="Gene3D" id="3.50.50.60">
    <property type="entry name" value="FAD/NAD(P)-binding domain"/>
    <property type="match status" value="1"/>
</dbReference>
<dbReference type="InterPro" id="IPR006076">
    <property type="entry name" value="FAD-dep_OxRdtase"/>
</dbReference>
<evidence type="ECO:0000313" key="4">
    <source>
        <dbReference type="Proteomes" id="UP000004038"/>
    </source>
</evidence>
<name>H0G4U3_RHIML</name>
<evidence type="ECO:0000256" key="1">
    <source>
        <dbReference type="ARBA" id="ARBA00023002"/>
    </source>
</evidence>
<feature type="non-terminal residue" evidence="3">
    <location>
        <position position="46"/>
    </location>
</feature>
<dbReference type="Proteomes" id="UP000004038">
    <property type="component" value="Unassembled WGS sequence"/>
</dbReference>
<reference evidence="3 4" key="1">
    <citation type="journal article" date="2012" name="J. Bacteriol.">
        <title>Draft Genome Sequence of Sinorhizobium meliloti CCNWSX0020, a Nitrogen-Fixing Symbiont with Copper Tolerance Capability Isolated from Lead-Zinc Mine Tailings.</title>
        <authorList>
            <person name="Li Z."/>
            <person name="Ma Z."/>
            <person name="Hao X."/>
            <person name="Wei G."/>
        </authorList>
    </citation>
    <scope>NUCLEOTIDE SEQUENCE [LARGE SCALE GENOMIC DNA]</scope>
    <source>
        <strain evidence="3 4">CCNWSX0020</strain>
    </source>
</reference>
<evidence type="ECO:0000259" key="2">
    <source>
        <dbReference type="Pfam" id="PF01266"/>
    </source>
</evidence>
<gene>
    <name evidence="3" type="ORF">SM0020_22497</name>
</gene>
<dbReference type="PANTHER" id="PTHR13847">
    <property type="entry name" value="SARCOSINE DEHYDROGENASE-RELATED"/>
    <property type="match status" value="1"/>
</dbReference>
<accession>H0G4U3</accession>
<dbReference type="GO" id="GO:0016491">
    <property type="term" value="F:oxidoreductase activity"/>
    <property type="evidence" value="ECO:0007669"/>
    <property type="project" value="UniProtKB-KW"/>
</dbReference>
<dbReference type="AlphaFoldDB" id="H0G4U3"/>
<keyword evidence="1" id="KW-0560">Oxidoreductase</keyword>
<feature type="domain" description="FAD dependent oxidoreductase" evidence="2">
    <location>
        <begin position="10"/>
        <end position="44"/>
    </location>
</feature>
<dbReference type="InterPro" id="IPR036188">
    <property type="entry name" value="FAD/NAD-bd_sf"/>
</dbReference>
<organism evidence="3 4">
    <name type="scientific">Sinorhizobium meliloti CCNWSX0020</name>
    <dbReference type="NCBI Taxonomy" id="1107881"/>
    <lineage>
        <taxon>Bacteria</taxon>
        <taxon>Pseudomonadati</taxon>
        <taxon>Pseudomonadota</taxon>
        <taxon>Alphaproteobacteria</taxon>
        <taxon>Hyphomicrobiales</taxon>
        <taxon>Rhizobiaceae</taxon>
        <taxon>Sinorhizobium/Ensifer group</taxon>
        <taxon>Sinorhizobium</taxon>
    </lineage>
</organism>
<protein>
    <submittedName>
        <fullName evidence="3">Dehydrogenase</fullName>
    </submittedName>
</protein>
<evidence type="ECO:0000313" key="3">
    <source>
        <dbReference type="EMBL" id="EHK75627.1"/>
    </source>
</evidence>
<proteinExistence type="predicted"/>